<evidence type="ECO:0000313" key="1">
    <source>
        <dbReference type="EMBL" id="PPK29845.1"/>
    </source>
</evidence>
<name>A0A2S6EXG2_LEGPN</name>
<reference evidence="1 2" key="1">
    <citation type="submission" date="2018-02" db="EMBL/GenBank/DDBJ databases">
        <title>Draft genome sequences of four Legionella pneumophila clinical strains isolated in Ontario.</title>
        <authorList>
            <person name="Fortuna A."/>
            <person name="Ramnarine R."/>
            <person name="Li A."/>
            <person name="Frantz C."/>
            <person name="Mallo G."/>
        </authorList>
    </citation>
    <scope>NUCLEOTIDE SEQUENCE [LARGE SCALE GENOMIC DNA]</scope>
    <source>
        <strain evidence="1 2">LG61</strain>
    </source>
</reference>
<dbReference type="AlphaFoldDB" id="A0A2S6EXG2"/>
<accession>A0A2S6EXG2</accession>
<dbReference type="OrthoDB" id="1489751at2"/>
<dbReference type="Proteomes" id="UP000239239">
    <property type="component" value="Unassembled WGS sequence"/>
</dbReference>
<organism evidence="1 2">
    <name type="scientific">Legionella pneumophila</name>
    <dbReference type="NCBI Taxonomy" id="446"/>
    <lineage>
        <taxon>Bacteria</taxon>
        <taxon>Pseudomonadati</taxon>
        <taxon>Pseudomonadota</taxon>
        <taxon>Gammaproteobacteria</taxon>
        <taxon>Legionellales</taxon>
        <taxon>Legionellaceae</taxon>
        <taxon>Legionella</taxon>
    </lineage>
</organism>
<gene>
    <name evidence="1" type="ORF">C3928_12360</name>
</gene>
<proteinExistence type="predicted"/>
<evidence type="ECO:0000313" key="2">
    <source>
        <dbReference type="Proteomes" id="UP000239239"/>
    </source>
</evidence>
<sequence>MATTETQTSSYTKNLTLNLDHYPGGVAIWGALPALFDTSNQGFDRGVHVHARLADSSKKVIDATYDHVTVISGYRIFTITEEAAVHFSMSAIFDIKITSLTCQHCSQLITSVGYAAVRPSRQHQCNHCGEITTTTTDCISNPIMLLKELIGDEQVKRPAVIPNRTIVIDPERYSGGIQIWGSNPSIIWTAKRLEESAIHIHAYNDSGKRVIDNTYGSVSLAGYKLDIEMIRVLQIQLALPNLALHLTTVYCPHCGKEQFDQGIWSVCAHKHRVCLLCKQTFISQYVISNPAFDVLTHVSGAISQCAH</sequence>
<dbReference type="RefSeq" id="WP_027227443.1">
    <property type="nucleotide sequence ID" value="NZ_CP017601.1"/>
</dbReference>
<dbReference type="EMBL" id="PQWY01000016">
    <property type="protein sequence ID" value="PPK29845.1"/>
    <property type="molecule type" value="Genomic_DNA"/>
</dbReference>
<comment type="caution">
    <text evidence="1">The sequence shown here is derived from an EMBL/GenBank/DDBJ whole genome shotgun (WGS) entry which is preliminary data.</text>
</comment>
<protein>
    <submittedName>
        <fullName evidence="1">Uncharacterized protein</fullName>
    </submittedName>
</protein>